<evidence type="ECO:0000313" key="3">
    <source>
        <dbReference type="Proteomes" id="UP001197093"/>
    </source>
</evidence>
<keyword evidence="3" id="KW-1185">Reference proteome</keyword>
<dbReference type="GO" id="GO:0005737">
    <property type="term" value="C:cytoplasm"/>
    <property type="evidence" value="ECO:0007669"/>
    <property type="project" value="TreeGrafter"/>
</dbReference>
<feature type="repeat" description="RCC1" evidence="1">
    <location>
        <begin position="139"/>
        <end position="196"/>
    </location>
</feature>
<organism evidence="2 3">
    <name type="scientific">Staphylotrichum longicolle</name>
    <dbReference type="NCBI Taxonomy" id="669026"/>
    <lineage>
        <taxon>Eukaryota</taxon>
        <taxon>Fungi</taxon>
        <taxon>Dikarya</taxon>
        <taxon>Ascomycota</taxon>
        <taxon>Pezizomycotina</taxon>
        <taxon>Sordariomycetes</taxon>
        <taxon>Sordariomycetidae</taxon>
        <taxon>Sordariales</taxon>
        <taxon>Chaetomiaceae</taxon>
        <taxon>Staphylotrichum</taxon>
    </lineage>
</organism>
<dbReference type="InterPro" id="IPR051553">
    <property type="entry name" value="Ran_GTPase-activating"/>
</dbReference>
<dbReference type="SUPFAM" id="SSF50985">
    <property type="entry name" value="RCC1/BLIP-II"/>
    <property type="match status" value="1"/>
</dbReference>
<dbReference type="GO" id="GO:0005085">
    <property type="term" value="F:guanyl-nucleotide exchange factor activity"/>
    <property type="evidence" value="ECO:0007669"/>
    <property type="project" value="TreeGrafter"/>
</dbReference>
<reference evidence="2" key="1">
    <citation type="submission" date="2023-02" db="EMBL/GenBank/DDBJ databases">
        <authorList>
            <person name="Palmer J.M."/>
        </authorList>
    </citation>
    <scope>NUCLEOTIDE SEQUENCE</scope>
    <source>
        <strain evidence="2">FW57</strain>
    </source>
</reference>
<dbReference type="Pfam" id="PF13540">
    <property type="entry name" value="RCC1_2"/>
    <property type="match status" value="1"/>
</dbReference>
<dbReference type="AlphaFoldDB" id="A0AAD4F7M2"/>
<gene>
    <name evidence="2" type="ORF">NEMBOFW57_004426</name>
</gene>
<dbReference type="InterPro" id="IPR000408">
    <property type="entry name" value="Reg_chr_condens"/>
</dbReference>
<dbReference type="PROSITE" id="PS50012">
    <property type="entry name" value="RCC1_3"/>
    <property type="match status" value="3"/>
</dbReference>
<evidence type="ECO:0000313" key="2">
    <source>
        <dbReference type="EMBL" id="KAG7294355.1"/>
    </source>
</evidence>
<accession>A0AAD4F7M2</accession>
<feature type="repeat" description="RCC1" evidence="1">
    <location>
        <begin position="190"/>
        <end position="244"/>
    </location>
</feature>
<dbReference type="Proteomes" id="UP001197093">
    <property type="component" value="Unassembled WGS sequence"/>
</dbReference>
<feature type="repeat" description="RCC1" evidence="1">
    <location>
        <begin position="245"/>
        <end position="300"/>
    </location>
</feature>
<dbReference type="PANTHER" id="PTHR45982:SF1">
    <property type="entry name" value="REGULATOR OF CHROMOSOME CONDENSATION"/>
    <property type="match status" value="1"/>
</dbReference>
<dbReference type="EMBL" id="JAHCVI010000001">
    <property type="protein sequence ID" value="KAG7294355.1"/>
    <property type="molecule type" value="Genomic_DNA"/>
</dbReference>
<dbReference type="PANTHER" id="PTHR45982">
    <property type="entry name" value="REGULATOR OF CHROMOSOME CONDENSATION"/>
    <property type="match status" value="1"/>
</dbReference>
<sequence>MLYATGFNAWDQLRFGRPSDEEPSDISSFTCVLQDDVDHIRAFFSYTLVHLKNGQDRIAGMVPKTHEKLRAANEKAYASFVEASNGEIVVPSGSQPPQQYPSIRDLLSSKEPSQTLSNLLNITQLVAYETGFAALSSTGQVWTWGDERYTACLGREPTDESPAETPHPVTDLDDLPTGPITKLAAGGYLLAALTAGNDLYCWGHVGRSPTLPDLSDTPTPLVIDDQDIADVAVGDAHMLVLTPDGDVYVIGDNSNGQLGLPGTSSTKTWTRLDLGSILTAGQRVTGVAAGPRNSFLIVQTQPECQ</sequence>
<proteinExistence type="predicted"/>
<dbReference type="Gene3D" id="2.130.10.30">
    <property type="entry name" value="Regulator of chromosome condensation 1/beta-lactamase-inhibitor protein II"/>
    <property type="match status" value="1"/>
</dbReference>
<evidence type="ECO:0000256" key="1">
    <source>
        <dbReference type="PROSITE-ProRule" id="PRU00235"/>
    </source>
</evidence>
<dbReference type="InterPro" id="IPR009091">
    <property type="entry name" value="RCC1/BLIP-II"/>
</dbReference>
<comment type="caution">
    <text evidence="2">The sequence shown here is derived from an EMBL/GenBank/DDBJ whole genome shotgun (WGS) entry which is preliminary data.</text>
</comment>
<name>A0AAD4F7M2_9PEZI</name>
<protein>
    <submittedName>
        <fullName evidence="2">Uncharacterized protein</fullName>
    </submittedName>
</protein>